<dbReference type="OrthoDB" id="3437607at2759"/>
<feature type="region of interest" description="Disordered" evidence="1">
    <location>
        <begin position="74"/>
        <end position="145"/>
    </location>
</feature>
<dbReference type="AlphaFoldDB" id="A0A0D2IAV1"/>
<accession>A0A0D2IAV1</accession>
<sequence>MIRLPPSSLSISGSDIDFHVRQTEIYQGLLRQGFKKEDIIRYLNDYRKAAADSVYPGLPGFDLSISSTAELSYLRPRPSPQEGDRGKFKIQSPALRGSSESIDEPVSCFPDLLGDIGEPQDNTPETLAHQGEDSQDGRPMSPESTASTFYINRHAPRKSSLLRFAEAVSPERPSADPEGEKTVPAPTVTPIRRKYKRRSHTYPYQSSERDSVTDPLTQDHILGGINRISLDDTPDSVPFGLTPPLWTTARTQSAQDIMFASPVMDSPPGDGSADTYNTNPADRTMVRRRSSDLLGHMYSVTDMSSSPPLPMTPARDDSEQQQASPSSNRLPGTPTPIRHAVALPRTEPRPSRHQYPDGNVYTVYNDSFPANSQPQTPADISRYPLITEQNAAYAAPPGMLRIGSASVSYHGRQGWDQEAAQQSPTARAISLRNRRNRELTRSVRAEGVRLQRLRMRHESRFTQPALQGDDAANGRTRAETFPLTSDNMWRDELEADRVGEENFEAGTEARVMRVVSGNARFHFED</sequence>
<dbReference type="GeneID" id="27698157"/>
<feature type="region of interest" description="Disordered" evidence="1">
    <location>
        <begin position="298"/>
        <end position="337"/>
    </location>
</feature>
<dbReference type="Proteomes" id="UP000053789">
    <property type="component" value="Unassembled WGS sequence"/>
</dbReference>
<dbReference type="VEuPathDB" id="FungiDB:Z519_05229"/>
<organism evidence="2 3">
    <name type="scientific">Cladophialophora bantiana (strain ATCC 10958 / CBS 173.52 / CDC B-1940 / NIH 8579)</name>
    <name type="common">Xylohypha bantiana</name>
    <dbReference type="NCBI Taxonomy" id="1442370"/>
    <lineage>
        <taxon>Eukaryota</taxon>
        <taxon>Fungi</taxon>
        <taxon>Dikarya</taxon>
        <taxon>Ascomycota</taxon>
        <taxon>Pezizomycotina</taxon>
        <taxon>Eurotiomycetes</taxon>
        <taxon>Chaetothyriomycetidae</taxon>
        <taxon>Chaetothyriales</taxon>
        <taxon>Herpotrichiellaceae</taxon>
        <taxon>Cladophialophora</taxon>
    </lineage>
</organism>
<dbReference type="EMBL" id="KN846986">
    <property type="protein sequence ID" value="KIW93914.1"/>
    <property type="molecule type" value="Genomic_DNA"/>
</dbReference>
<feature type="region of interest" description="Disordered" evidence="1">
    <location>
        <begin position="196"/>
        <end position="215"/>
    </location>
</feature>
<dbReference type="RefSeq" id="XP_016620583.1">
    <property type="nucleotide sequence ID" value="XM_016762970.1"/>
</dbReference>
<feature type="compositionally biased region" description="Polar residues" evidence="1">
    <location>
        <begin position="320"/>
        <end position="330"/>
    </location>
</feature>
<keyword evidence="3" id="KW-1185">Reference proteome</keyword>
<gene>
    <name evidence="2" type="ORF">Z519_05229</name>
</gene>
<feature type="region of interest" description="Disordered" evidence="1">
    <location>
        <begin position="260"/>
        <end position="284"/>
    </location>
</feature>
<evidence type="ECO:0000256" key="1">
    <source>
        <dbReference type="SAM" id="MobiDB-lite"/>
    </source>
</evidence>
<name>A0A0D2IAV1_CLAB1</name>
<reference evidence="2" key="1">
    <citation type="submission" date="2015-01" db="EMBL/GenBank/DDBJ databases">
        <title>The Genome Sequence of Cladophialophora bantiana CBS 173.52.</title>
        <authorList>
            <consortium name="The Broad Institute Genomics Platform"/>
            <person name="Cuomo C."/>
            <person name="de Hoog S."/>
            <person name="Gorbushina A."/>
            <person name="Stielow B."/>
            <person name="Teixiera M."/>
            <person name="Abouelleil A."/>
            <person name="Chapman S.B."/>
            <person name="Priest M."/>
            <person name="Young S.K."/>
            <person name="Wortman J."/>
            <person name="Nusbaum C."/>
            <person name="Birren B."/>
        </authorList>
    </citation>
    <scope>NUCLEOTIDE SEQUENCE [LARGE SCALE GENOMIC DNA]</scope>
    <source>
        <strain evidence="2">CBS 173.52</strain>
    </source>
</reference>
<evidence type="ECO:0000313" key="3">
    <source>
        <dbReference type="Proteomes" id="UP000053789"/>
    </source>
</evidence>
<proteinExistence type="predicted"/>
<protein>
    <submittedName>
        <fullName evidence="2">Uncharacterized protein</fullName>
    </submittedName>
</protein>
<dbReference type="HOGENOM" id="CLU_037763_0_0_1"/>
<evidence type="ECO:0000313" key="2">
    <source>
        <dbReference type="EMBL" id="KIW93914.1"/>
    </source>
</evidence>